<dbReference type="PANTHER" id="PTHR14493">
    <property type="entry name" value="UNKEMPT FAMILY MEMBER"/>
    <property type="match status" value="1"/>
</dbReference>
<evidence type="ECO:0000256" key="4">
    <source>
        <dbReference type="PROSITE-ProRule" id="PRU00723"/>
    </source>
</evidence>
<dbReference type="PANTHER" id="PTHR14493:SF50">
    <property type="entry name" value="RING FINGER PROTEIN UNKEMPT"/>
    <property type="match status" value="1"/>
</dbReference>
<dbReference type="SUPFAM" id="SSF56112">
    <property type="entry name" value="Protein kinase-like (PK-like)"/>
    <property type="match status" value="1"/>
</dbReference>
<dbReference type="Pfam" id="PF00069">
    <property type="entry name" value="Pkinase"/>
    <property type="match status" value="1"/>
</dbReference>
<dbReference type="GO" id="GO:0004672">
    <property type="term" value="F:protein kinase activity"/>
    <property type="evidence" value="ECO:0007669"/>
    <property type="project" value="InterPro"/>
</dbReference>
<dbReference type="InterPro" id="IPR036855">
    <property type="entry name" value="Znf_CCCH_sf"/>
</dbReference>
<dbReference type="InterPro" id="IPR000719">
    <property type="entry name" value="Prot_kinase_dom"/>
</dbReference>
<name>A0AA36IU54_9DINO</name>
<feature type="domain" description="Protein kinase" evidence="6">
    <location>
        <begin position="156"/>
        <end position="444"/>
    </location>
</feature>
<evidence type="ECO:0000313" key="8">
    <source>
        <dbReference type="EMBL" id="CAJ1393970.1"/>
    </source>
</evidence>
<dbReference type="SMART" id="SM00356">
    <property type="entry name" value="ZnF_C3H1"/>
    <property type="match status" value="3"/>
</dbReference>
<organism evidence="8 9">
    <name type="scientific">Effrenium voratum</name>
    <dbReference type="NCBI Taxonomy" id="2562239"/>
    <lineage>
        <taxon>Eukaryota</taxon>
        <taxon>Sar</taxon>
        <taxon>Alveolata</taxon>
        <taxon>Dinophyceae</taxon>
        <taxon>Suessiales</taxon>
        <taxon>Symbiodiniaceae</taxon>
        <taxon>Effrenium</taxon>
    </lineage>
</organism>
<evidence type="ECO:0000256" key="1">
    <source>
        <dbReference type="ARBA" id="ARBA00022723"/>
    </source>
</evidence>
<protein>
    <submittedName>
        <fullName evidence="8">Uncharacterized protein</fullName>
    </submittedName>
</protein>
<dbReference type="InterPro" id="IPR011009">
    <property type="entry name" value="Kinase-like_dom_sf"/>
</dbReference>
<dbReference type="AlphaFoldDB" id="A0AA36IU54"/>
<proteinExistence type="predicted"/>
<feature type="region of interest" description="Disordered" evidence="5">
    <location>
        <begin position="627"/>
        <end position="662"/>
    </location>
</feature>
<keyword evidence="1 4" id="KW-0479">Metal-binding</keyword>
<feature type="region of interest" description="Disordered" evidence="5">
    <location>
        <begin position="584"/>
        <end position="612"/>
    </location>
</feature>
<dbReference type="InterPro" id="IPR000571">
    <property type="entry name" value="Znf_CCCH"/>
</dbReference>
<dbReference type="SUPFAM" id="SSF90229">
    <property type="entry name" value="CCCH zinc finger"/>
    <property type="match status" value="1"/>
</dbReference>
<sequence>MASMALASLLSEKNLPRFRTKPCERLVAKGECSFGERCQYSHAEQPRRNPRKYSYSPELCPNGVHCPRGLDCHMAHTQEEQLYHPNIYKTRLCSTSSCRSFYCPFAHSEEELRKPAETTEVTPCPQPGETRLESEGTGWWFVGDQKDFQVSPTEVVSEFRGPGQEIAGGVVRPAQILDRWISARPTRCVAKLLPTSRGDSTLANQVVKETKRWITHGRSSAVLVRRTVATTVLALPEHQSLGYAMESLGEWGLQSHIMLLDWAAISLAASWLQQITKSLKSLHGLSIAHLCLGPATVVVDPKNGELQIGDFLGKVQFMKYYESGWSQKDEAWAMWYPAEVHHKIARAVSPGATNPPSQLERSLDQYAIDAWQLGVLGFYILTGQHPFGSMSQPASICANIEAHHVSNWRLMKDFPLFADLLGRLLNHFPEKRLKVSQVLAHPLFWSFEEASGFAKPLLLERRSESYFKRCAWLCHLPCFASFTKRPPPSPPASLLAKICTQSLGGARAQELASLLHRDPEPAPPVDLAAVKAGYHDAFHAGALAGAANVCAALYAAGLAWPPPGLPPGLEQEAGPWPDAGSGFEHQGFEYQDGFPSWEQRQPPSDYPRAPPRPEHLFQPERWECGVLSTHPGTPETGPVRPSALTPEKPAQKSSSQRYEDFQEALGPLLDLLQKFQDDETEPVLRGKSGSGTVAI</sequence>
<feature type="zinc finger region" description="C3H1-type" evidence="4">
    <location>
        <begin position="17"/>
        <end position="45"/>
    </location>
</feature>
<evidence type="ECO:0000256" key="3">
    <source>
        <dbReference type="ARBA" id="ARBA00022833"/>
    </source>
</evidence>
<evidence type="ECO:0000256" key="2">
    <source>
        <dbReference type="ARBA" id="ARBA00022771"/>
    </source>
</evidence>
<evidence type="ECO:0000259" key="7">
    <source>
        <dbReference type="PROSITE" id="PS50103"/>
    </source>
</evidence>
<keyword evidence="2 4" id="KW-0863">Zinc-finger</keyword>
<evidence type="ECO:0000256" key="5">
    <source>
        <dbReference type="SAM" id="MobiDB-lite"/>
    </source>
</evidence>
<dbReference type="PROSITE" id="PS50103">
    <property type="entry name" value="ZF_C3H1"/>
    <property type="match status" value="1"/>
</dbReference>
<dbReference type="EMBL" id="CAUJNA010002691">
    <property type="protein sequence ID" value="CAJ1393970.1"/>
    <property type="molecule type" value="Genomic_DNA"/>
</dbReference>
<dbReference type="GO" id="GO:0005524">
    <property type="term" value="F:ATP binding"/>
    <property type="evidence" value="ECO:0007669"/>
    <property type="project" value="InterPro"/>
</dbReference>
<accession>A0AA36IU54</accession>
<dbReference type="Gene3D" id="4.10.1000.10">
    <property type="entry name" value="Zinc finger, CCCH-type"/>
    <property type="match status" value="1"/>
</dbReference>
<dbReference type="SMART" id="SM00220">
    <property type="entry name" value="S_TKc"/>
    <property type="match status" value="1"/>
</dbReference>
<keyword evidence="3 4" id="KW-0862">Zinc</keyword>
<dbReference type="InterPro" id="IPR045234">
    <property type="entry name" value="Unkempt-like"/>
</dbReference>
<dbReference type="Gene3D" id="1.10.510.10">
    <property type="entry name" value="Transferase(Phosphotransferase) domain 1"/>
    <property type="match status" value="1"/>
</dbReference>
<dbReference type="PROSITE" id="PS50011">
    <property type="entry name" value="PROTEIN_KINASE_DOM"/>
    <property type="match status" value="1"/>
</dbReference>
<evidence type="ECO:0000259" key="6">
    <source>
        <dbReference type="PROSITE" id="PS50011"/>
    </source>
</evidence>
<dbReference type="GO" id="GO:0008270">
    <property type="term" value="F:zinc ion binding"/>
    <property type="evidence" value="ECO:0007669"/>
    <property type="project" value="UniProtKB-KW"/>
</dbReference>
<evidence type="ECO:0000313" key="9">
    <source>
        <dbReference type="Proteomes" id="UP001178507"/>
    </source>
</evidence>
<reference evidence="8" key="1">
    <citation type="submission" date="2023-08" db="EMBL/GenBank/DDBJ databases">
        <authorList>
            <person name="Chen Y."/>
            <person name="Shah S."/>
            <person name="Dougan E. K."/>
            <person name="Thang M."/>
            <person name="Chan C."/>
        </authorList>
    </citation>
    <scope>NUCLEOTIDE SEQUENCE</scope>
</reference>
<gene>
    <name evidence="8" type="ORF">EVOR1521_LOCUS18718</name>
</gene>
<feature type="domain" description="C3H1-type" evidence="7">
    <location>
        <begin position="17"/>
        <end position="45"/>
    </location>
</feature>
<comment type="caution">
    <text evidence="8">The sequence shown here is derived from an EMBL/GenBank/DDBJ whole genome shotgun (WGS) entry which is preliminary data.</text>
</comment>
<dbReference type="Proteomes" id="UP001178507">
    <property type="component" value="Unassembled WGS sequence"/>
</dbReference>
<dbReference type="Pfam" id="PF00642">
    <property type="entry name" value="zf-CCCH"/>
    <property type="match status" value="1"/>
</dbReference>
<keyword evidence="9" id="KW-1185">Reference proteome</keyword>